<dbReference type="Pfam" id="PF01464">
    <property type="entry name" value="SLT"/>
    <property type="match status" value="1"/>
</dbReference>
<dbReference type="InterPro" id="IPR018392">
    <property type="entry name" value="LysM"/>
</dbReference>
<evidence type="ECO:0000313" key="4">
    <source>
        <dbReference type="EMBL" id="EGI77565.1"/>
    </source>
</evidence>
<dbReference type="SMART" id="SM00257">
    <property type="entry name" value="LysM"/>
    <property type="match status" value="1"/>
</dbReference>
<dbReference type="GO" id="GO:0000270">
    <property type="term" value="P:peptidoglycan metabolic process"/>
    <property type="evidence" value="ECO:0007669"/>
    <property type="project" value="InterPro"/>
</dbReference>
<dbReference type="PANTHER" id="PTHR37423">
    <property type="entry name" value="SOLUBLE LYTIC MUREIN TRANSGLYCOSYLASE-RELATED"/>
    <property type="match status" value="1"/>
</dbReference>
<feature type="region of interest" description="Disordered" evidence="2">
    <location>
        <begin position="83"/>
        <end position="118"/>
    </location>
</feature>
<dbReference type="eggNOG" id="COG0741">
    <property type="taxonomic scope" value="Bacteria"/>
</dbReference>
<evidence type="ECO:0000259" key="3">
    <source>
        <dbReference type="PROSITE" id="PS51782"/>
    </source>
</evidence>
<dbReference type="Gene3D" id="3.10.350.10">
    <property type="entry name" value="LysM domain"/>
    <property type="match status" value="1"/>
</dbReference>
<dbReference type="Proteomes" id="UP000016368">
    <property type="component" value="Unassembled WGS sequence"/>
</dbReference>
<dbReference type="GO" id="GO:0016020">
    <property type="term" value="C:membrane"/>
    <property type="evidence" value="ECO:0007669"/>
    <property type="project" value="InterPro"/>
</dbReference>
<dbReference type="STRING" id="887062.HGR_05811"/>
<keyword evidence="5" id="KW-1185">Reference proteome</keyword>
<organism evidence="4 5">
    <name type="scientific">Hylemonella gracilis ATCC 19624</name>
    <dbReference type="NCBI Taxonomy" id="887062"/>
    <lineage>
        <taxon>Bacteria</taxon>
        <taxon>Pseudomonadati</taxon>
        <taxon>Pseudomonadota</taxon>
        <taxon>Betaproteobacteria</taxon>
        <taxon>Burkholderiales</taxon>
        <taxon>Comamonadaceae</taxon>
        <taxon>Hylemonella</taxon>
    </lineage>
</organism>
<evidence type="ECO:0000256" key="1">
    <source>
        <dbReference type="ARBA" id="ARBA00007734"/>
    </source>
</evidence>
<sequence length="562" mass="62158">MKHFSPPSPHPTLTDPATAPFSRHPERLRASACAILLTLGLSACAVTDELAQRTAPQPAVASSAPERESAAPLTAVVDTNTRSSRAAISAPAPQTQAAPMPPPASPAPGPAAARTSEPAAAAALPLQPLPKPLTPATHSVVELAPPDDLWQRIRQGFAMPDLDSPLVPGREQWYAARPEEFIAMTERSRMYLFHIVEEIERRGLPTELALLPFVESAYNPLAYSSARAAGMWQFIPSTGRVYQLRQNAFRDDRRDVLASTRAALDYLEKLHGMFGDWHLALAAYNWGEGAVGRAIAKNKRLKKPTDYVSLSRLMPKETRYYVPKFQAVKSLIADPARFAITLPEFGNHPYFDSVEITRDIDVELAAELAEVRLEDFKALNPSLHRPVILAAGTPQILLPWDNAIVFEQNLNAFLEQQKGQLASWTVWTAPKTMKTTEVAQRLKIDEKALRQANAIPSHMIIRAGSTLLVPRPSDHEHDVTERIADHGQLNIFPETELRRVVYKAGKRDTVNIIARRYGLAPAKVAEWNKLKVSDKFEPGQTVVLFRWMPVTSTIGTPVRKDS</sequence>
<comment type="caution">
    <text evidence="4">The sequence shown here is derived from an EMBL/GenBank/DDBJ whole genome shotgun (WGS) entry which is preliminary data.</text>
</comment>
<dbReference type="Pfam" id="PF01476">
    <property type="entry name" value="LysM"/>
    <property type="match status" value="2"/>
</dbReference>
<dbReference type="InterPro" id="IPR036779">
    <property type="entry name" value="LysM_dom_sf"/>
</dbReference>
<dbReference type="CDD" id="cd00118">
    <property type="entry name" value="LysM"/>
    <property type="match status" value="1"/>
</dbReference>
<dbReference type="Gene3D" id="1.10.530.10">
    <property type="match status" value="1"/>
</dbReference>
<name>F3KRP8_9BURK</name>
<reference evidence="4 5" key="1">
    <citation type="journal article" date="2011" name="EMBO J.">
        <title>Structural diversity of bacterial flagellar motors.</title>
        <authorList>
            <person name="Chen S."/>
            <person name="Beeby M."/>
            <person name="Murphy G.E."/>
            <person name="Leadbetter J.R."/>
            <person name="Hendrixson D.R."/>
            <person name="Briegel A."/>
            <person name="Li Z."/>
            <person name="Shi J."/>
            <person name="Tocheva E.I."/>
            <person name="Muller A."/>
            <person name="Dobro M.J."/>
            <person name="Jensen G.J."/>
        </authorList>
    </citation>
    <scope>NUCLEOTIDE SEQUENCE [LARGE SCALE GENOMIC DNA]</scope>
    <source>
        <strain evidence="4 5">ATCC 19624</strain>
    </source>
</reference>
<feature type="domain" description="LysM" evidence="3">
    <location>
        <begin position="500"/>
        <end position="544"/>
    </location>
</feature>
<dbReference type="InterPro" id="IPR008258">
    <property type="entry name" value="Transglycosylase_SLT_dom_1"/>
</dbReference>
<protein>
    <submittedName>
        <fullName evidence="4">Lytic transglycosylase catalytic</fullName>
    </submittedName>
</protein>
<dbReference type="PROSITE" id="PS51782">
    <property type="entry name" value="LYSM"/>
    <property type="match status" value="1"/>
</dbReference>
<dbReference type="PROSITE" id="PS00922">
    <property type="entry name" value="TRANSGLYCOSYLASE"/>
    <property type="match status" value="1"/>
</dbReference>
<accession>F3KRP8</accession>
<proteinExistence type="inferred from homology"/>
<feature type="region of interest" description="Disordered" evidence="2">
    <location>
        <begin position="1"/>
        <end position="21"/>
    </location>
</feature>
<evidence type="ECO:0000313" key="5">
    <source>
        <dbReference type="Proteomes" id="UP000016368"/>
    </source>
</evidence>
<feature type="compositionally biased region" description="Pro residues" evidence="2">
    <location>
        <begin position="99"/>
        <end position="109"/>
    </location>
</feature>
<dbReference type="CDD" id="cd16894">
    <property type="entry name" value="MltD-like"/>
    <property type="match status" value="1"/>
</dbReference>
<dbReference type="EMBL" id="AEGR01000045">
    <property type="protein sequence ID" value="EGI77565.1"/>
    <property type="molecule type" value="Genomic_DNA"/>
</dbReference>
<dbReference type="SUPFAM" id="SSF53955">
    <property type="entry name" value="Lysozyme-like"/>
    <property type="match status" value="1"/>
</dbReference>
<dbReference type="SUPFAM" id="SSF54106">
    <property type="entry name" value="LysM domain"/>
    <property type="match status" value="1"/>
</dbReference>
<gene>
    <name evidence="4" type="ORF">HGR_05811</name>
</gene>
<dbReference type="AlphaFoldDB" id="F3KRP8"/>
<dbReference type="InterPro" id="IPR023346">
    <property type="entry name" value="Lysozyme-like_dom_sf"/>
</dbReference>
<dbReference type="PANTHER" id="PTHR37423:SF2">
    <property type="entry name" value="MEMBRANE-BOUND LYTIC MUREIN TRANSGLYCOSYLASE C"/>
    <property type="match status" value="1"/>
</dbReference>
<feature type="compositionally biased region" description="Pro residues" evidence="2">
    <location>
        <begin position="1"/>
        <end position="10"/>
    </location>
</feature>
<comment type="similarity">
    <text evidence="1">Belongs to the transglycosylase Slt family.</text>
</comment>
<feature type="compositionally biased region" description="Low complexity" evidence="2">
    <location>
        <begin position="83"/>
        <end position="98"/>
    </location>
</feature>
<dbReference type="RefSeq" id="WP_006297168.1">
    <property type="nucleotide sequence ID" value="NZ_AEGR01000045.1"/>
</dbReference>
<evidence type="ECO:0000256" key="2">
    <source>
        <dbReference type="SAM" id="MobiDB-lite"/>
    </source>
</evidence>
<dbReference type="InterPro" id="IPR000189">
    <property type="entry name" value="Transglyc_AS"/>
</dbReference>
<dbReference type="GO" id="GO:0008933">
    <property type="term" value="F:peptidoglycan lytic transglycosylase activity"/>
    <property type="evidence" value="ECO:0007669"/>
    <property type="project" value="InterPro"/>
</dbReference>